<dbReference type="EMBL" id="RCNL01000002">
    <property type="protein sequence ID" value="TXL79732.1"/>
    <property type="molecule type" value="Genomic_DNA"/>
</dbReference>
<dbReference type="InterPro" id="IPR056925">
    <property type="entry name" value="ParE-like"/>
</dbReference>
<name>A0ABY3LHU7_9GAMM</name>
<evidence type="ECO:0000313" key="3">
    <source>
        <dbReference type="Proteomes" id="UP000426772"/>
    </source>
</evidence>
<feature type="domain" description="ParE-like toxin" evidence="1">
    <location>
        <begin position="9"/>
        <end position="66"/>
    </location>
</feature>
<dbReference type="Pfam" id="PF24732">
    <property type="entry name" value="ParE_like"/>
    <property type="match status" value="1"/>
</dbReference>
<gene>
    <name evidence="2" type="ORF">D9O29_05510</name>
</gene>
<organism evidence="2 3">
    <name type="scientific">Pantoea vagans</name>
    <dbReference type="NCBI Taxonomy" id="470934"/>
    <lineage>
        <taxon>Bacteria</taxon>
        <taxon>Pseudomonadati</taxon>
        <taxon>Pseudomonadota</taxon>
        <taxon>Gammaproteobacteria</taxon>
        <taxon>Enterobacterales</taxon>
        <taxon>Erwiniaceae</taxon>
        <taxon>Pantoea</taxon>
    </lineage>
</organism>
<protein>
    <recommendedName>
        <fullName evidence="1">ParE-like toxin domain-containing protein</fullName>
    </recommendedName>
</protein>
<keyword evidence="3" id="KW-1185">Reference proteome</keyword>
<proteinExistence type="predicted"/>
<evidence type="ECO:0000313" key="2">
    <source>
        <dbReference type="EMBL" id="TXL79732.1"/>
    </source>
</evidence>
<evidence type="ECO:0000259" key="1">
    <source>
        <dbReference type="Pfam" id="PF24732"/>
    </source>
</evidence>
<dbReference type="Proteomes" id="UP000426772">
    <property type="component" value="Unassembled WGS sequence"/>
</dbReference>
<reference evidence="2 3" key="1">
    <citation type="submission" date="2018-10" db="EMBL/GenBank/DDBJ databases">
        <title>Draft genome sequence of Pantoea vagans isolated from corpses of the sugarcane aphid Melanaphis sacchari Zehntner.</title>
        <authorList>
            <person name="Toledo E."/>
            <person name="Pena G."/>
            <person name="Lozano L."/>
        </authorList>
    </citation>
    <scope>NUCLEOTIDE SEQUENCE [LARGE SCALE GENOMIC DNA]</scope>
    <source>
        <strain evidence="2 3">ET-90</strain>
    </source>
</reference>
<comment type="caution">
    <text evidence="2">The sequence shown here is derived from an EMBL/GenBank/DDBJ whole genome shotgun (WGS) entry which is preliminary data.</text>
</comment>
<sequence>MAKPFAPDRIRKRARRTKDNWRAGLIHARRTYRDGYLTLRVTPQWRLLSRDNGQSWELLSHADYDNQI</sequence>
<accession>A0ABY3LHU7</accession>